<evidence type="ECO:0000256" key="1">
    <source>
        <dbReference type="ARBA" id="ARBA00010996"/>
    </source>
</evidence>
<organism evidence="7 8">
    <name type="scientific">Altererythrobacter xiamenensis</name>
    <dbReference type="NCBI Taxonomy" id="1316679"/>
    <lineage>
        <taxon>Bacteria</taxon>
        <taxon>Pseudomonadati</taxon>
        <taxon>Pseudomonadota</taxon>
        <taxon>Alphaproteobacteria</taxon>
        <taxon>Sphingomonadales</taxon>
        <taxon>Erythrobacteraceae</taxon>
        <taxon>Altererythrobacter</taxon>
    </lineage>
</organism>
<feature type="binding site" evidence="3">
    <location>
        <position position="85"/>
    </location>
    <ligand>
        <name>Cu cation</name>
        <dbReference type="ChEBI" id="CHEBI:23378"/>
    </ligand>
</feature>
<dbReference type="Proteomes" id="UP000194420">
    <property type="component" value="Unassembled WGS sequence"/>
</dbReference>
<evidence type="ECO:0000259" key="6">
    <source>
        <dbReference type="PROSITE" id="PS51352"/>
    </source>
</evidence>
<dbReference type="SUPFAM" id="SSF52833">
    <property type="entry name" value="Thioredoxin-like"/>
    <property type="match status" value="1"/>
</dbReference>
<keyword evidence="3" id="KW-0479">Metal-binding</keyword>
<evidence type="ECO:0000256" key="3">
    <source>
        <dbReference type="PIRSR" id="PIRSR603782-1"/>
    </source>
</evidence>
<evidence type="ECO:0000256" key="5">
    <source>
        <dbReference type="SAM" id="SignalP"/>
    </source>
</evidence>
<gene>
    <name evidence="7" type="ORF">SAMN06297468_0844</name>
</gene>
<dbReference type="FunFam" id="3.40.30.10:FF:000013">
    <property type="entry name" value="Blast:Protein SCO1 homolog, mitochondrial"/>
    <property type="match status" value="1"/>
</dbReference>
<keyword evidence="5" id="KW-0732">Signal</keyword>
<dbReference type="InterPro" id="IPR036249">
    <property type="entry name" value="Thioredoxin-like_sf"/>
</dbReference>
<accession>A0A1Y6ET76</accession>
<dbReference type="RefSeq" id="WP_086436716.1">
    <property type="nucleotide sequence ID" value="NZ_FXWG01000001.1"/>
</dbReference>
<dbReference type="Gene3D" id="3.40.30.10">
    <property type="entry name" value="Glutaredoxin"/>
    <property type="match status" value="1"/>
</dbReference>
<dbReference type="OrthoDB" id="9790194at2"/>
<sequence>MNRIAMPHIRFRQFCALPATLAAALALAACQPGAPEAAGEPPLAGADIGGPFELVNKDGETVRWADFDGQYRMVYFGFTYCPDICPTDVQRMIQGYKKLAETQPEAAAKIQPIFISVDPERDTPEIVGEFASAFSDDLIGLTGTPEQVKAAADNFRVFYSRGEDTPGGGYLMDHSAIVYLFGPDGEPLATLPTDQGGDAVAAELAKWVS</sequence>
<comment type="similarity">
    <text evidence="1">Belongs to the SCO1/2 family.</text>
</comment>
<dbReference type="InterPro" id="IPR003782">
    <property type="entry name" value="SCO1/SenC"/>
</dbReference>
<feature type="binding site" evidence="3">
    <location>
        <position position="174"/>
    </location>
    <ligand>
        <name>Cu cation</name>
        <dbReference type="ChEBI" id="CHEBI:23378"/>
    </ligand>
</feature>
<keyword evidence="8" id="KW-1185">Reference proteome</keyword>
<feature type="domain" description="Thioredoxin" evidence="6">
    <location>
        <begin position="43"/>
        <end position="209"/>
    </location>
</feature>
<dbReference type="AlphaFoldDB" id="A0A1Y6ET76"/>
<name>A0A1Y6ET76_9SPHN</name>
<dbReference type="EMBL" id="FXWG01000001">
    <property type="protein sequence ID" value="SMQ63373.1"/>
    <property type="molecule type" value="Genomic_DNA"/>
</dbReference>
<evidence type="ECO:0000256" key="2">
    <source>
        <dbReference type="ARBA" id="ARBA00023008"/>
    </source>
</evidence>
<feature type="disulfide bond" description="Redox-active" evidence="4">
    <location>
        <begin position="81"/>
        <end position="85"/>
    </location>
</feature>
<dbReference type="PROSITE" id="PS51352">
    <property type="entry name" value="THIOREDOXIN_2"/>
    <property type="match status" value="1"/>
</dbReference>
<dbReference type="InterPro" id="IPR013766">
    <property type="entry name" value="Thioredoxin_domain"/>
</dbReference>
<feature type="binding site" evidence="3">
    <location>
        <position position="81"/>
    </location>
    <ligand>
        <name>Cu cation</name>
        <dbReference type="ChEBI" id="CHEBI:23378"/>
    </ligand>
</feature>
<reference evidence="8" key="1">
    <citation type="submission" date="2017-04" db="EMBL/GenBank/DDBJ databases">
        <authorList>
            <person name="Varghese N."/>
            <person name="Submissions S."/>
        </authorList>
    </citation>
    <scope>NUCLEOTIDE SEQUENCE [LARGE SCALE GENOMIC DNA]</scope>
</reference>
<evidence type="ECO:0000256" key="4">
    <source>
        <dbReference type="PIRSR" id="PIRSR603782-2"/>
    </source>
</evidence>
<feature type="chain" id="PRO_5012034563" evidence="5">
    <location>
        <begin position="29"/>
        <end position="209"/>
    </location>
</feature>
<dbReference type="GO" id="GO:0046872">
    <property type="term" value="F:metal ion binding"/>
    <property type="evidence" value="ECO:0007669"/>
    <property type="project" value="UniProtKB-KW"/>
</dbReference>
<dbReference type="PANTHER" id="PTHR12151">
    <property type="entry name" value="ELECTRON TRANSPORT PROTIN SCO1/SENC FAMILY MEMBER"/>
    <property type="match status" value="1"/>
</dbReference>
<dbReference type="PANTHER" id="PTHR12151:SF25">
    <property type="entry name" value="LINALOOL DEHYDRATASE_ISOMERASE DOMAIN-CONTAINING PROTEIN"/>
    <property type="match status" value="1"/>
</dbReference>
<dbReference type="Pfam" id="PF02630">
    <property type="entry name" value="SCO1-SenC"/>
    <property type="match status" value="1"/>
</dbReference>
<protein>
    <submittedName>
        <fullName evidence="7">Protein SCO1/2</fullName>
    </submittedName>
</protein>
<evidence type="ECO:0000313" key="8">
    <source>
        <dbReference type="Proteomes" id="UP000194420"/>
    </source>
</evidence>
<dbReference type="PROSITE" id="PS51257">
    <property type="entry name" value="PROKAR_LIPOPROTEIN"/>
    <property type="match status" value="1"/>
</dbReference>
<dbReference type="CDD" id="cd02968">
    <property type="entry name" value="SCO"/>
    <property type="match status" value="1"/>
</dbReference>
<feature type="signal peptide" evidence="5">
    <location>
        <begin position="1"/>
        <end position="28"/>
    </location>
</feature>
<keyword evidence="2 3" id="KW-0186">Copper</keyword>
<keyword evidence="4" id="KW-1015">Disulfide bond</keyword>
<proteinExistence type="inferred from homology"/>
<evidence type="ECO:0000313" key="7">
    <source>
        <dbReference type="EMBL" id="SMQ63373.1"/>
    </source>
</evidence>